<dbReference type="PANTHER" id="PTHR43181">
    <property type="entry name" value="2-C-METHYL-D-ERYTHRITOL 2,4-CYCLODIPHOSPHATE SYNTHASE, CHLOROPLASTIC"/>
    <property type="match status" value="1"/>
</dbReference>
<feature type="binding site" evidence="9">
    <location>
        <position position="139"/>
    </location>
    <ligand>
        <name>4-CDP-2-C-methyl-D-erythritol 2-phosphate</name>
        <dbReference type="ChEBI" id="CHEBI:57919"/>
    </ligand>
</feature>
<evidence type="ECO:0000256" key="6">
    <source>
        <dbReference type="ARBA" id="ARBA00022723"/>
    </source>
</evidence>
<dbReference type="Gene3D" id="3.30.1330.50">
    <property type="entry name" value="2-C-methyl-D-erythritol 2,4-cyclodiphosphate synthase"/>
    <property type="match status" value="1"/>
</dbReference>
<comment type="cofactor">
    <cofactor evidence="9">
        <name>a divalent metal cation</name>
        <dbReference type="ChEBI" id="CHEBI:60240"/>
    </cofactor>
    <text evidence="9">Binds 1 divalent metal cation per subunit.</text>
</comment>
<feature type="binding site" evidence="9">
    <location>
        <begin position="8"/>
        <end position="10"/>
    </location>
    <ligand>
        <name>4-CDP-2-C-methyl-D-erythritol 2-phosphate</name>
        <dbReference type="ChEBI" id="CHEBI:57919"/>
    </ligand>
</feature>
<keyword evidence="7 9" id="KW-0414">Isoprene biosynthesis</keyword>
<dbReference type="NCBIfam" id="TIGR00151">
    <property type="entry name" value="ispF"/>
    <property type="match status" value="1"/>
</dbReference>
<dbReference type="GO" id="GO:0008685">
    <property type="term" value="F:2-C-methyl-D-erythritol 2,4-cyclodiphosphate synthase activity"/>
    <property type="evidence" value="ECO:0007669"/>
    <property type="project" value="UniProtKB-UniRule"/>
</dbReference>
<dbReference type="Proteomes" id="UP000194968">
    <property type="component" value="Unassembled WGS sequence"/>
</dbReference>
<dbReference type="EC" id="4.6.1.12" evidence="5 9"/>
<dbReference type="EMBL" id="NASK01000095">
    <property type="protein sequence ID" value="OTQ49450.1"/>
    <property type="molecule type" value="Genomic_DNA"/>
</dbReference>
<evidence type="ECO:0000313" key="15">
    <source>
        <dbReference type="Proteomes" id="UP000247673"/>
    </source>
</evidence>
<name>A0A242NU77_9GAMM</name>
<dbReference type="PROSITE" id="PS01350">
    <property type="entry name" value="ISPF"/>
    <property type="match status" value="1"/>
</dbReference>
<gene>
    <name evidence="9" type="primary">ispF</name>
    <name evidence="12" type="ORF">B6D06_06500</name>
    <name evidence="13" type="ORF">DKK78_03700</name>
</gene>
<protein>
    <recommendedName>
        <fullName evidence="5 9">2-C-methyl-D-erythritol 2,4-cyclodiphosphate synthase</fullName>
        <shortName evidence="9">MECDP-synthase</shortName>
        <shortName evidence="9">MECPP-synthase</shortName>
        <shortName evidence="9">MECPS</shortName>
        <ecNumber evidence="5 9">4.6.1.12</ecNumber>
    </recommendedName>
</protein>
<comment type="function">
    <text evidence="9">Involved in the biosynthesis of isopentenyl diphosphate (IPP) and dimethylallyl diphosphate (DMAPP), two major building blocks of isoprenoid compounds. Catalyzes the conversion of 4-diphosphocytidyl-2-C-methyl-D-erythritol 2-phosphate (CDP-ME2P) to 2-C-methyl-D-erythritol 2,4-cyclodiphosphate (ME-CPP) with a corresponding release of cytidine 5-monophosphate (CMP).</text>
</comment>
<evidence type="ECO:0000256" key="3">
    <source>
        <dbReference type="ARBA" id="ARBA00008480"/>
    </source>
</evidence>
<feature type="binding site" evidence="9">
    <location>
        <position position="142"/>
    </location>
    <ligand>
        <name>4-CDP-2-C-methyl-D-erythritol 2-phosphate</name>
        <dbReference type="ChEBI" id="CHEBI:57919"/>
    </ligand>
</feature>
<evidence type="ECO:0000313" key="13">
    <source>
        <dbReference type="EMBL" id="PXY91444.1"/>
    </source>
</evidence>
<keyword evidence="15" id="KW-1185">Reference proteome</keyword>
<dbReference type="CDD" id="cd00554">
    <property type="entry name" value="MECDP_synthase"/>
    <property type="match status" value="1"/>
</dbReference>
<dbReference type="InterPro" id="IPR020555">
    <property type="entry name" value="MECDP_synthase_CS"/>
</dbReference>
<evidence type="ECO:0000256" key="1">
    <source>
        <dbReference type="ARBA" id="ARBA00000200"/>
    </source>
</evidence>
<evidence type="ECO:0000313" key="14">
    <source>
        <dbReference type="Proteomes" id="UP000194968"/>
    </source>
</evidence>
<evidence type="ECO:0000259" key="11">
    <source>
        <dbReference type="Pfam" id="PF02542"/>
    </source>
</evidence>
<feature type="binding site" evidence="9">
    <location>
        <begin position="34"/>
        <end position="35"/>
    </location>
    <ligand>
        <name>4-CDP-2-C-methyl-D-erythritol 2-phosphate</name>
        <dbReference type="ChEBI" id="CHEBI:57919"/>
    </ligand>
</feature>
<dbReference type="OrthoDB" id="9804336at2"/>
<keyword evidence="8 9" id="KW-0456">Lyase</keyword>
<evidence type="ECO:0000256" key="2">
    <source>
        <dbReference type="ARBA" id="ARBA00004709"/>
    </source>
</evidence>
<reference evidence="13 15" key="2">
    <citation type="submission" date="2018-05" db="EMBL/GenBank/DDBJ databases">
        <title>Reference genomes for bee gut microbiota database.</title>
        <authorList>
            <person name="Ellegaard K.M."/>
        </authorList>
    </citation>
    <scope>NUCLEOTIDE SEQUENCE [LARGE SCALE GENOMIC DNA]</scope>
    <source>
        <strain evidence="13 15">ESL0172</strain>
    </source>
</reference>
<feature type="binding site" evidence="9">
    <location>
        <position position="8"/>
    </location>
    <ligand>
        <name>a divalent metal cation</name>
        <dbReference type="ChEBI" id="CHEBI:60240"/>
    </ligand>
</feature>
<evidence type="ECO:0000256" key="10">
    <source>
        <dbReference type="RuleBase" id="RU004395"/>
    </source>
</evidence>
<feature type="binding site" evidence="9">
    <location>
        <position position="42"/>
    </location>
    <ligand>
        <name>a divalent metal cation</name>
        <dbReference type="ChEBI" id="CHEBI:60240"/>
    </ligand>
</feature>
<proteinExistence type="inferred from homology"/>
<evidence type="ECO:0000256" key="5">
    <source>
        <dbReference type="ARBA" id="ARBA00012579"/>
    </source>
</evidence>
<accession>A0A242NU77</accession>
<evidence type="ECO:0000256" key="9">
    <source>
        <dbReference type="HAMAP-Rule" id="MF_00107"/>
    </source>
</evidence>
<dbReference type="GO" id="GO:0016114">
    <property type="term" value="P:terpenoid biosynthetic process"/>
    <property type="evidence" value="ECO:0007669"/>
    <property type="project" value="InterPro"/>
</dbReference>
<dbReference type="FunFam" id="3.30.1330.50:FF:000001">
    <property type="entry name" value="2-C-methyl-D-erythritol 2,4-cyclodiphosphate synthase"/>
    <property type="match status" value="1"/>
</dbReference>
<feature type="binding site" evidence="9">
    <location>
        <begin position="132"/>
        <end position="135"/>
    </location>
    <ligand>
        <name>4-CDP-2-C-methyl-D-erythritol 2-phosphate</name>
        <dbReference type="ChEBI" id="CHEBI:57919"/>
    </ligand>
</feature>
<evidence type="ECO:0000256" key="7">
    <source>
        <dbReference type="ARBA" id="ARBA00023229"/>
    </source>
</evidence>
<dbReference type="Proteomes" id="UP000247673">
    <property type="component" value="Unassembled WGS sequence"/>
</dbReference>
<dbReference type="InterPro" id="IPR003526">
    <property type="entry name" value="MECDP_synthase"/>
</dbReference>
<dbReference type="InterPro" id="IPR036571">
    <property type="entry name" value="MECDP_synthase_sf"/>
</dbReference>
<feature type="site" description="Transition state stabilizer" evidence="9">
    <location>
        <position position="34"/>
    </location>
</feature>
<dbReference type="AlphaFoldDB" id="A0A242NU77"/>
<evidence type="ECO:0000256" key="4">
    <source>
        <dbReference type="ARBA" id="ARBA00011233"/>
    </source>
</evidence>
<feature type="domain" description="2-C-methyl-D-erythritol 2,4-cyclodiphosphate synthase" evidence="11">
    <location>
        <begin position="1"/>
        <end position="154"/>
    </location>
</feature>
<dbReference type="EMBL" id="QGLO01000004">
    <property type="protein sequence ID" value="PXY91444.1"/>
    <property type="molecule type" value="Genomic_DNA"/>
</dbReference>
<feature type="site" description="Transition state stabilizer" evidence="9">
    <location>
        <position position="133"/>
    </location>
</feature>
<feature type="binding site" evidence="9">
    <location>
        <position position="10"/>
    </location>
    <ligand>
        <name>a divalent metal cation</name>
        <dbReference type="ChEBI" id="CHEBI:60240"/>
    </ligand>
</feature>
<dbReference type="HAMAP" id="MF_00107">
    <property type="entry name" value="IspF"/>
    <property type="match status" value="1"/>
</dbReference>
<dbReference type="UniPathway" id="UPA00056">
    <property type="reaction ID" value="UER00095"/>
</dbReference>
<comment type="subunit">
    <text evidence="4 9">Homotrimer.</text>
</comment>
<comment type="caution">
    <text evidence="9">Lacks conserved residue(s) required for the propagation of feature annotation.</text>
</comment>
<dbReference type="RefSeq" id="WP_065614554.1">
    <property type="nucleotide sequence ID" value="NZ_CP132381.1"/>
</dbReference>
<evidence type="ECO:0000256" key="8">
    <source>
        <dbReference type="ARBA" id="ARBA00023239"/>
    </source>
</evidence>
<comment type="similarity">
    <text evidence="3 9 10">Belongs to the IspF family.</text>
</comment>
<evidence type="ECO:0000313" key="12">
    <source>
        <dbReference type="EMBL" id="OTQ49450.1"/>
    </source>
</evidence>
<reference evidence="12 14" key="1">
    <citation type="submission" date="2017-03" db="EMBL/GenBank/DDBJ databases">
        <title>Comparative genomics of honeybee gut symbionts reveal geographically distinct and subgroup specific antibiotic resistance.</title>
        <authorList>
            <person name="Ludvigsen J."/>
            <person name="Porcellato D."/>
            <person name="Labee-Lund T.M."/>
            <person name="Amdam G.V."/>
            <person name="Rudi K."/>
        </authorList>
    </citation>
    <scope>NUCLEOTIDE SEQUENCE [LARGE SCALE GENOMIC DNA]</scope>
    <source>
        <strain evidence="12 14">A-4-12</strain>
    </source>
</reference>
<feature type="binding site" evidence="9">
    <location>
        <begin position="56"/>
        <end position="58"/>
    </location>
    <ligand>
        <name>4-CDP-2-C-methyl-D-erythritol 2-phosphate</name>
        <dbReference type="ChEBI" id="CHEBI:57919"/>
    </ligand>
</feature>
<comment type="caution">
    <text evidence="12">The sequence shown here is derived from an EMBL/GenBank/DDBJ whole genome shotgun (WGS) entry which is preliminary data.</text>
</comment>
<comment type="catalytic activity">
    <reaction evidence="1 9 10">
        <text>4-CDP-2-C-methyl-D-erythritol 2-phosphate = 2-C-methyl-D-erythritol 2,4-cyclic diphosphate + CMP</text>
        <dbReference type="Rhea" id="RHEA:23864"/>
        <dbReference type="ChEBI" id="CHEBI:57919"/>
        <dbReference type="ChEBI" id="CHEBI:58483"/>
        <dbReference type="ChEBI" id="CHEBI:60377"/>
        <dbReference type="EC" id="4.6.1.12"/>
    </reaction>
</comment>
<comment type="pathway">
    <text evidence="2 9">Isoprenoid biosynthesis; isopentenyl diphosphate biosynthesis via DXP pathway; isopentenyl diphosphate from 1-deoxy-D-xylulose 5-phosphate: step 4/6.</text>
</comment>
<dbReference type="PANTHER" id="PTHR43181:SF1">
    <property type="entry name" value="2-C-METHYL-D-ERYTHRITOL 2,4-CYCLODIPHOSPHATE SYNTHASE, CHLOROPLASTIC"/>
    <property type="match status" value="1"/>
</dbReference>
<organism evidence="12 14">
    <name type="scientific">Gilliamella apis</name>
    <dbReference type="NCBI Taxonomy" id="1970738"/>
    <lineage>
        <taxon>Bacteria</taxon>
        <taxon>Pseudomonadati</taxon>
        <taxon>Pseudomonadota</taxon>
        <taxon>Gammaproteobacteria</taxon>
        <taxon>Orbales</taxon>
        <taxon>Orbaceae</taxon>
        <taxon>Gilliamella</taxon>
    </lineage>
</organism>
<dbReference type="GO" id="GO:0046872">
    <property type="term" value="F:metal ion binding"/>
    <property type="evidence" value="ECO:0007669"/>
    <property type="project" value="UniProtKB-KW"/>
</dbReference>
<dbReference type="Pfam" id="PF02542">
    <property type="entry name" value="YgbB"/>
    <property type="match status" value="1"/>
</dbReference>
<feature type="binding site" evidence="9">
    <location>
        <begin position="61"/>
        <end position="65"/>
    </location>
    <ligand>
        <name>4-CDP-2-C-methyl-D-erythritol 2-phosphate</name>
        <dbReference type="ChEBI" id="CHEBI:57919"/>
    </ligand>
</feature>
<sequence>MRIGHGFDVHKFGGEGPITLAGVKIPYQFGLVAHSDGDVVLHAITDALIGALALGDIGKLFPDTDPKYKGIDSRLLLKEVYGIIQSKGYKLINLDTTIIAQEPKMRPHVDQMRVNIAEDLQVHFDQISVKATTTEQLGFTGRKEGIACEAVVLLAKK</sequence>
<dbReference type="GO" id="GO:0019288">
    <property type="term" value="P:isopentenyl diphosphate biosynthetic process, methylerythritol 4-phosphate pathway"/>
    <property type="evidence" value="ECO:0007669"/>
    <property type="project" value="UniProtKB-UniRule"/>
</dbReference>
<keyword evidence="6 9" id="KW-0479">Metal-binding</keyword>
<dbReference type="SUPFAM" id="SSF69765">
    <property type="entry name" value="IpsF-like"/>
    <property type="match status" value="1"/>
</dbReference>